<evidence type="ECO:0000259" key="15">
    <source>
        <dbReference type="Pfam" id="PF00205"/>
    </source>
</evidence>
<dbReference type="Pfam" id="PF02776">
    <property type="entry name" value="TPP_enzyme_N"/>
    <property type="match status" value="1"/>
</dbReference>
<comment type="similarity">
    <text evidence="3 14">Belongs to the TPP enzyme family.</text>
</comment>
<dbReference type="Proteomes" id="UP000095237">
    <property type="component" value="Unassembled WGS sequence"/>
</dbReference>
<dbReference type="GO" id="GO:0050660">
    <property type="term" value="F:flavin adenine dinucleotide binding"/>
    <property type="evidence" value="ECO:0007669"/>
    <property type="project" value="InterPro"/>
</dbReference>
<gene>
    <name evidence="18" type="ORF">ATZ36_02250</name>
</gene>
<dbReference type="InterPro" id="IPR045229">
    <property type="entry name" value="TPP_enz"/>
</dbReference>
<dbReference type="EMBL" id="LNVX01000794">
    <property type="protein sequence ID" value="OEG69234.1"/>
    <property type="molecule type" value="Genomic_DNA"/>
</dbReference>
<evidence type="ECO:0000256" key="4">
    <source>
        <dbReference type="ARBA" id="ARBA00013145"/>
    </source>
</evidence>
<dbReference type="GO" id="GO:0009097">
    <property type="term" value="P:isoleucine biosynthetic process"/>
    <property type="evidence" value="ECO:0007669"/>
    <property type="project" value="UniProtKB-UniPathway"/>
</dbReference>
<keyword evidence="12 14" id="KW-0100">Branched-chain amino acid biosynthesis</keyword>
<dbReference type="FunFam" id="3.40.50.970:FF:000007">
    <property type="entry name" value="Acetolactate synthase"/>
    <property type="match status" value="1"/>
</dbReference>
<keyword evidence="8 14" id="KW-0479">Metal-binding</keyword>
<reference evidence="18 19" key="1">
    <citation type="submission" date="2015-11" db="EMBL/GenBank/DDBJ databases">
        <title>Evidence for parallel genomic evolution in an endosymbiosis of termite gut flagellates.</title>
        <authorList>
            <person name="Zheng H."/>
        </authorList>
    </citation>
    <scope>NUCLEOTIDE SEQUENCE [LARGE SCALE GENOMIC DNA]</scope>
    <source>
        <strain evidence="18 19">CET450</strain>
    </source>
</reference>
<dbReference type="Gene3D" id="3.40.50.1220">
    <property type="entry name" value="TPP-binding domain"/>
    <property type="match status" value="1"/>
</dbReference>
<feature type="domain" description="Thiamine pyrophosphate enzyme central" evidence="15">
    <location>
        <begin position="193"/>
        <end position="327"/>
    </location>
</feature>
<evidence type="ECO:0000313" key="19">
    <source>
        <dbReference type="Proteomes" id="UP000095237"/>
    </source>
</evidence>
<comment type="cofactor">
    <cofactor evidence="14">
        <name>Mg(2+)</name>
        <dbReference type="ChEBI" id="CHEBI:18420"/>
    </cofactor>
    <text evidence="14">Binds 1 Mg(2+) ion per subunit.</text>
</comment>
<dbReference type="AlphaFoldDB" id="A0A1E5IFQ8"/>
<dbReference type="Gene3D" id="3.40.50.970">
    <property type="match status" value="2"/>
</dbReference>
<protein>
    <recommendedName>
        <fullName evidence="4 14">Acetolactate synthase</fullName>
        <ecNumber evidence="4 14">2.2.1.6</ecNumber>
    </recommendedName>
</protein>
<comment type="pathway">
    <text evidence="2 14">Amino-acid biosynthesis; L-valine biosynthesis; L-valine from pyruvate: step 1/4.</text>
</comment>
<dbReference type="Pfam" id="PF02775">
    <property type="entry name" value="TPP_enzyme_C"/>
    <property type="match status" value="1"/>
</dbReference>
<dbReference type="CDD" id="cd07035">
    <property type="entry name" value="TPP_PYR_POX_like"/>
    <property type="match status" value="1"/>
</dbReference>
<dbReference type="FunFam" id="3.40.50.970:FF:000016">
    <property type="entry name" value="Acetolactate synthase"/>
    <property type="match status" value="1"/>
</dbReference>
<dbReference type="EC" id="2.2.1.6" evidence="4 14"/>
<comment type="caution">
    <text evidence="18">The sequence shown here is derived from an EMBL/GenBank/DDBJ whole genome shotgun (WGS) entry which is preliminary data.</text>
</comment>
<dbReference type="SUPFAM" id="SSF52467">
    <property type="entry name" value="DHS-like NAD/FAD-binding domain"/>
    <property type="match status" value="1"/>
</dbReference>
<dbReference type="InterPro" id="IPR039368">
    <property type="entry name" value="AHAS_TPP"/>
</dbReference>
<dbReference type="PROSITE" id="PS00187">
    <property type="entry name" value="TPP_ENZYMES"/>
    <property type="match status" value="1"/>
</dbReference>
<feature type="domain" description="Thiamine pyrophosphate enzyme N-terminal TPP-binding" evidence="17">
    <location>
        <begin position="5"/>
        <end position="118"/>
    </location>
</feature>
<evidence type="ECO:0000256" key="9">
    <source>
        <dbReference type="ARBA" id="ARBA00022827"/>
    </source>
</evidence>
<dbReference type="CDD" id="cd02015">
    <property type="entry name" value="TPP_AHAS"/>
    <property type="match status" value="1"/>
</dbReference>
<keyword evidence="6" id="KW-0285">Flavoprotein</keyword>
<evidence type="ECO:0000256" key="11">
    <source>
        <dbReference type="ARBA" id="ARBA00023052"/>
    </source>
</evidence>
<feature type="domain" description="Thiamine pyrophosphate enzyme TPP-binding" evidence="16">
    <location>
        <begin position="385"/>
        <end position="551"/>
    </location>
</feature>
<dbReference type="GO" id="GO:0030976">
    <property type="term" value="F:thiamine pyrophosphate binding"/>
    <property type="evidence" value="ECO:0007669"/>
    <property type="project" value="UniProtKB-UniRule"/>
</dbReference>
<dbReference type="UniPathway" id="UPA00049">
    <property type="reaction ID" value="UER00059"/>
</dbReference>
<dbReference type="InterPro" id="IPR029061">
    <property type="entry name" value="THDP-binding"/>
</dbReference>
<evidence type="ECO:0000256" key="5">
    <source>
        <dbReference type="ARBA" id="ARBA00022605"/>
    </source>
</evidence>
<evidence type="ECO:0000256" key="3">
    <source>
        <dbReference type="ARBA" id="ARBA00007812"/>
    </source>
</evidence>
<dbReference type="InterPro" id="IPR011766">
    <property type="entry name" value="TPP_enzyme_TPP-bd"/>
</dbReference>
<dbReference type="FunFam" id="3.40.50.1220:FF:000008">
    <property type="entry name" value="Acetolactate synthase"/>
    <property type="match status" value="1"/>
</dbReference>
<evidence type="ECO:0000256" key="14">
    <source>
        <dbReference type="RuleBase" id="RU003591"/>
    </source>
</evidence>
<dbReference type="InterPro" id="IPR012846">
    <property type="entry name" value="Acetolactate_synth_lsu"/>
</dbReference>
<evidence type="ECO:0000256" key="8">
    <source>
        <dbReference type="ARBA" id="ARBA00022723"/>
    </source>
</evidence>
<comment type="catalytic activity">
    <reaction evidence="13 14">
        <text>2 pyruvate + H(+) = (2S)-2-acetolactate + CO2</text>
        <dbReference type="Rhea" id="RHEA:25249"/>
        <dbReference type="ChEBI" id="CHEBI:15361"/>
        <dbReference type="ChEBI" id="CHEBI:15378"/>
        <dbReference type="ChEBI" id="CHEBI:16526"/>
        <dbReference type="ChEBI" id="CHEBI:58476"/>
        <dbReference type="EC" id="2.2.1.6"/>
    </reaction>
</comment>
<keyword evidence="10 14" id="KW-0460">Magnesium</keyword>
<dbReference type="InterPro" id="IPR012000">
    <property type="entry name" value="Thiamin_PyroP_enz_cen_dom"/>
</dbReference>
<evidence type="ECO:0000256" key="13">
    <source>
        <dbReference type="ARBA" id="ARBA00048670"/>
    </source>
</evidence>
<accession>A0A1E5IFQ8</accession>
<dbReference type="GO" id="GO:0009099">
    <property type="term" value="P:L-valine biosynthetic process"/>
    <property type="evidence" value="ECO:0007669"/>
    <property type="project" value="UniProtKB-UniPathway"/>
</dbReference>
<dbReference type="Pfam" id="PF00205">
    <property type="entry name" value="TPP_enzyme_M"/>
    <property type="match status" value="1"/>
</dbReference>
<keyword evidence="9" id="KW-0274">FAD</keyword>
<sequence length="578" mass="63406">MEKKTGSQILVESLLKEKVKVIFGLPGGQALPMFDAIHGSRLSFILTRHEQGASHMADGYARSTGKPGVCLVTSGPGATNIVTGLGTAYTDSVPLVAITGQVATSVIGQDAFQEADTIGITRPVTKHNFLVKDVKYLAKTIKKAFYIATTGRPGPVLVDIPIDVQRGVCEFVYPERVEIRSYKPNYNGHPRQIKKAVNIINKSEKPVLYIGTGVIISEAEDEVLEISKKADIPVTNTLLAIGAYPCDTNLSLGMLGMHGTFCANRAIQAADVIIAVGARFDDRCTGKVCDFAKKAKIIHVDIDPTAISKVVDVDVPVVGDAKIVLKEMLTLIDKKERKDWIKTVDAWKAEHPLSYNRNDDKLHPQYVIEKISEFTKGEAIVTTEVGQHQMWSAQYYKAKYSRLFLSSGGLGTMGFGYPAGIGAKIGNPDKEVIVIAGDGSFQMNMQEMAVAVLNDINVKVVILNNQYLGNVRQWQEMFYGKRYSHSCLARRKECPRLCNTPNRATCPVYVPDFVKWAQSYGVLGIRVTDKKDVESALKKMLETKSSVVLDVMVEIEENIFPMVPAGASLDDVITRMSV</sequence>
<organism evidence="18 19">
    <name type="scientific">Endomicrobium trichonymphae</name>
    <dbReference type="NCBI Taxonomy" id="1408204"/>
    <lineage>
        <taxon>Bacteria</taxon>
        <taxon>Pseudomonadati</taxon>
        <taxon>Elusimicrobiota</taxon>
        <taxon>Endomicrobiia</taxon>
        <taxon>Endomicrobiales</taxon>
        <taxon>Endomicrobiaceae</taxon>
        <taxon>Candidatus Endomicrobiellum</taxon>
    </lineage>
</organism>
<name>A0A1E5IFQ8_ENDTX</name>
<evidence type="ECO:0000259" key="16">
    <source>
        <dbReference type="Pfam" id="PF02775"/>
    </source>
</evidence>
<dbReference type="InterPro" id="IPR000399">
    <property type="entry name" value="TPP-bd_CS"/>
</dbReference>
<comment type="cofactor">
    <cofactor evidence="14">
        <name>thiamine diphosphate</name>
        <dbReference type="ChEBI" id="CHEBI:58937"/>
    </cofactor>
    <text evidence="14">Binds 1 thiamine pyrophosphate per subunit.</text>
</comment>
<dbReference type="InterPro" id="IPR029035">
    <property type="entry name" value="DHS-like_NAD/FAD-binding_dom"/>
</dbReference>
<evidence type="ECO:0000256" key="2">
    <source>
        <dbReference type="ARBA" id="ARBA00005025"/>
    </source>
</evidence>
<evidence type="ECO:0000256" key="12">
    <source>
        <dbReference type="ARBA" id="ARBA00023304"/>
    </source>
</evidence>
<comment type="pathway">
    <text evidence="1 14">Amino-acid biosynthesis; L-isoleucine biosynthesis; L-isoleucine from 2-oxobutanoate: step 1/4.</text>
</comment>
<evidence type="ECO:0000256" key="7">
    <source>
        <dbReference type="ARBA" id="ARBA00022679"/>
    </source>
</evidence>
<dbReference type="UniPathway" id="UPA00047">
    <property type="reaction ID" value="UER00055"/>
</dbReference>
<dbReference type="GO" id="GO:0003984">
    <property type="term" value="F:acetolactate synthase activity"/>
    <property type="evidence" value="ECO:0007669"/>
    <property type="project" value="UniProtKB-EC"/>
</dbReference>
<dbReference type="NCBIfam" id="TIGR00118">
    <property type="entry name" value="acolac_lg"/>
    <property type="match status" value="1"/>
</dbReference>
<keyword evidence="11 14" id="KW-0786">Thiamine pyrophosphate</keyword>
<evidence type="ECO:0000256" key="10">
    <source>
        <dbReference type="ARBA" id="ARBA00022842"/>
    </source>
</evidence>
<dbReference type="GO" id="GO:0000287">
    <property type="term" value="F:magnesium ion binding"/>
    <property type="evidence" value="ECO:0007669"/>
    <property type="project" value="UniProtKB-UniRule"/>
</dbReference>
<keyword evidence="7 14" id="KW-0808">Transferase</keyword>
<evidence type="ECO:0000256" key="1">
    <source>
        <dbReference type="ARBA" id="ARBA00004974"/>
    </source>
</evidence>
<keyword evidence="19" id="KW-1185">Reference proteome</keyword>
<keyword evidence="5 14" id="KW-0028">Amino-acid biosynthesis</keyword>
<dbReference type="PANTHER" id="PTHR18968">
    <property type="entry name" value="THIAMINE PYROPHOSPHATE ENZYMES"/>
    <property type="match status" value="1"/>
</dbReference>
<evidence type="ECO:0000259" key="17">
    <source>
        <dbReference type="Pfam" id="PF02776"/>
    </source>
</evidence>
<dbReference type="GO" id="GO:0005948">
    <property type="term" value="C:acetolactate synthase complex"/>
    <property type="evidence" value="ECO:0007669"/>
    <property type="project" value="UniProtKB-ARBA"/>
</dbReference>
<evidence type="ECO:0000256" key="6">
    <source>
        <dbReference type="ARBA" id="ARBA00022630"/>
    </source>
</evidence>
<dbReference type="PANTHER" id="PTHR18968:SF13">
    <property type="entry name" value="ACETOLACTATE SYNTHASE CATALYTIC SUBUNIT, MITOCHONDRIAL"/>
    <property type="match status" value="1"/>
</dbReference>
<evidence type="ECO:0000313" key="18">
    <source>
        <dbReference type="EMBL" id="OEG69234.1"/>
    </source>
</evidence>
<dbReference type="InterPro" id="IPR012001">
    <property type="entry name" value="Thiamin_PyroP_enz_TPP-bd_dom"/>
</dbReference>
<proteinExistence type="inferred from homology"/>
<dbReference type="SUPFAM" id="SSF52518">
    <property type="entry name" value="Thiamin diphosphate-binding fold (THDP-binding)"/>
    <property type="match status" value="2"/>
</dbReference>